<evidence type="ECO:0000259" key="3">
    <source>
        <dbReference type="Pfam" id="PF20152"/>
    </source>
</evidence>
<keyword evidence="5" id="KW-1185">Reference proteome</keyword>
<dbReference type="AlphaFoldDB" id="A0A6A4HGW6"/>
<accession>A0A6A4HGW6</accession>
<dbReference type="OrthoDB" id="2868589at2759"/>
<feature type="transmembrane region" description="Helical" evidence="2">
    <location>
        <begin position="167"/>
        <end position="193"/>
    </location>
</feature>
<sequence length="358" mass="40512">MPPSFFPNPLPAFNISTSVGAFEIGTLVAATLFGATCIQTYLYFERYPKDHRLIKAMVIAVWLLELGHTIAICHALYTMTITWYGEPELLAVPPASLEVSILLSGFIGPLEQAWFTRRLYVFSKNLWLTTLCGLLSFGRFFGSIAYASLAFQSEIRRETVTAFELQYWWIFTCIVVLGAVNDVLLACSLAWYLKKTKEHIFSRVSKLLDRLIIWAVETSSITSIDDDLLFHNAHEFRVHWDIPMSFQVIKVYANALLASLNARASLAHRFDEVVTLEDLSGSSSNFSRQRPLSMFQPLSSLGYRGECSDDMEINTGFSPTPPISNRIIRFNGEAAFPKETNSKNPADRYRRSSIICKR</sequence>
<feature type="transmembrane region" description="Helical" evidence="2">
    <location>
        <begin position="56"/>
        <end position="77"/>
    </location>
</feature>
<gene>
    <name evidence="4" type="ORF">BT96DRAFT_995949</name>
</gene>
<evidence type="ECO:0000313" key="5">
    <source>
        <dbReference type="Proteomes" id="UP000799118"/>
    </source>
</evidence>
<dbReference type="PANTHER" id="PTHR40465:SF1">
    <property type="entry name" value="DUF6534 DOMAIN-CONTAINING PROTEIN"/>
    <property type="match status" value="1"/>
</dbReference>
<keyword evidence="2" id="KW-0472">Membrane</keyword>
<dbReference type="InterPro" id="IPR045339">
    <property type="entry name" value="DUF6534"/>
</dbReference>
<feature type="transmembrane region" description="Helical" evidence="2">
    <location>
        <begin position="97"/>
        <end position="114"/>
    </location>
</feature>
<dbReference type="PANTHER" id="PTHR40465">
    <property type="entry name" value="CHROMOSOME 1, WHOLE GENOME SHOTGUN SEQUENCE"/>
    <property type="match status" value="1"/>
</dbReference>
<feature type="transmembrane region" description="Helical" evidence="2">
    <location>
        <begin position="126"/>
        <end position="147"/>
    </location>
</feature>
<keyword evidence="2" id="KW-0812">Transmembrane</keyword>
<protein>
    <recommendedName>
        <fullName evidence="3">DUF6534 domain-containing protein</fullName>
    </recommendedName>
</protein>
<evidence type="ECO:0000256" key="2">
    <source>
        <dbReference type="SAM" id="Phobius"/>
    </source>
</evidence>
<reference evidence="4" key="1">
    <citation type="journal article" date="2019" name="Environ. Microbiol.">
        <title>Fungal ecological strategies reflected in gene transcription - a case study of two litter decomposers.</title>
        <authorList>
            <person name="Barbi F."/>
            <person name="Kohler A."/>
            <person name="Barry K."/>
            <person name="Baskaran P."/>
            <person name="Daum C."/>
            <person name="Fauchery L."/>
            <person name="Ihrmark K."/>
            <person name="Kuo A."/>
            <person name="LaButti K."/>
            <person name="Lipzen A."/>
            <person name="Morin E."/>
            <person name="Grigoriev I.V."/>
            <person name="Henrissat B."/>
            <person name="Lindahl B."/>
            <person name="Martin F."/>
        </authorList>
    </citation>
    <scope>NUCLEOTIDE SEQUENCE</scope>
    <source>
        <strain evidence="4">JB14</strain>
    </source>
</reference>
<dbReference type="Pfam" id="PF20152">
    <property type="entry name" value="DUF6534"/>
    <property type="match status" value="1"/>
</dbReference>
<evidence type="ECO:0000313" key="4">
    <source>
        <dbReference type="EMBL" id="KAE9397226.1"/>
    </source>
</evidence>
<evidence type="ECO:0000256" key="1">
    <source>
        <dbReference type="SAM" id="MobiDB-lite"/>
    </source>
</evidence>
<dbReference type="EMBL" id="ML769500">
    <property type="protein sequence ID" value="KAE9397226.1"/>
    <property type="molecule type" value="Genomic_DNA"/>
</dbReference>
<feature type="region of interest" description="Disordered" evidence="1">
    <location>
        <begin position="338"/>
        <end position="358"/>
    </location>
</feature>
<feature type="transmembrane region" description="Helical" evidence="2">
    <location>
        <begin position="20"/>
        <end position="44"/>
    </location>
</feature>
<dbReference type="Proteomes" id="UP000799118">
    <property type="component" value="Unassembled WGS sequence"/>
</dbReference>
<feature type="domain" description="DUF6534" evidence="3">
    <location>
        <begin position="179"/>
        <end position="265"/>
    </location>
</feature>
<name>A0A6A4HGW6_9AGAR</name>
<organism evidence="4 5">
    <name type="scientific">Gymnopus androsaceus JB14</name>
    <dbReference type="NCBI Taxonomy" id="1447944"/>
    <lineage>
        <taxon>Eukaryota</taxon>
        <taxon>Fungi</taxon>
        <taxon>Dikarya</taxon>
        <taxon>Basidiomycota</taxon>
        <taxon>Agaricomycotina</taxon>
        <taxon>Agaricomycetes</taxon>
        <taxon>Agaricomycetidae</taxon>
        <taxon>Agaricales</taxon>
        <taxon>Marasmiineae</taxon>
        <taxon>Omphalotaceae</taxon>
        <taxon>Gymnopus</taxon>
    </lineage>
</organism>
<proteinExistence type="predicted"/>
<keyword evidence="2" id="KW-1133">Transmembrane helix</keyword>